<evidence type="ECO:0000313" key="1">
    <source>
        <dbReference type="EMBL" id="VDM68225.1"/>
    </source>
</evidence>
<dbReference type="SUPFAM" id="SSF53335">
    <property type="entry name" value="S-adenosyl-L-methionine-dependent methyltransferases"/>
    <property type="match status" value="1"/>
</dbReference>
<dbReference type="AlphaFoldDB" id="A0A3P7KAA4"/>
<accession>A0A3P7KAA4</accession>
<dbReference type="InterPro" id="IPR029063">
    <property type="entry name" value="SAM-dependent_MTases_sf"/>
</dbReference>
<keyword evidence="2" id="KW-1185">Reference proteome</keyword>
<reference evidence="1 2" key="1">
    <citation type="submission" date="2018-11" db="EMBL/GenBank/DDBJ databases">
        <authorList>
            <consortium name="Pathogen Informatics"/>
        </authorList>
    </citation>
    <scope>NUCLEOTIDE SEQUENCE [LARGE SCALE GENOMIC DNA]</scope>
</reference>
<gene>
    <name evidence="1" type="ORF">SVUK_LOCUS3223</name>
</gene>
<dbReference type="EMBL" id="UYYB01008128">
    <property type="protein sequence ID" value="VDM68225.1"/>
    <property type="molecule type" value="Genomic_DNA"/>
</dbReference>
<sequence>MKKIARKWYQYRESPKHRIVIKDGLEFVQSAADKGEKYDAVLVDLCVNKKRDLMCPTEHFVGDVAMSNLAAITANTGLPLYL</sequence>
<evidence type="ECO:0008006" key="3">
    <source>
        <dbReference type="Google" id="ProtNLM"/>
    </source>
</evidence>
<dbReference type="Gene3D" id="3.40.50.150">
    <property type="entry name" value="Vaccinia Virus protein VP39"/>
    <property type="match status" value="1"/>
</dbReference>
<organism evidence="1 2">
    <name type="scientific">Strongylus vulgaris</name>
    <name type="common">Blood worm</name>
    <dbReference type="NCBI Taxonomy" id="40348"/>
    <lineage>
        <taxon>Eukaryota</taxon>
        <taxon>Metazoa</taxon>
        <taxon>Ecdysozoa</taxon>
        <taxon>Nematoda</taxon>
        <taxon>Chromadorea</taxon>
        <taxon>Rhabditida</taxon>
        <taxon>Rhabditina</taxon>
        <taxon>Rhabditomorpha</taxon>
        <taxon>Strongyloidea</taxon>
        <taxon>Strongylidae</taxon>
        <taxon>Strongylus</taxon>
    </lineage>
</organism>
<dbReference type="OrthoDB" id="5863614at2759"/>
<name>A0A3P7KAA4_STRVU</name>
<evidence type="ECO:0000313" key="2">
    <source>
        <dbReference type="Proteomes" id="UP000270094"/>
    </source>
</evidence>
<dbReference type="Proteomes" id="UP000270094">
    <property type="component" value="Unassembled WGS sequence"/>
</dbReference>
<protein>
    <recommendedName>
        <fullName evidence="3">PABS domain-containing protein</fullName>
    </recommendedName>
</protein>
<proteinExistence type="predicted"/>